<dbReference type="InterPro" id="IPR001845">
    <property type="entry name" value="HTH_ArsR_DNA-bd_dom"/>
</dbReference>
<dbReference type="Proteomes" id="UP001589833">
    <property type="component" value="Unassembled WGS sequence"/>
</dbReference>
<dbReference type="RefSeq" id="WP_273845070.1">
    <property type="nucleotide sequence ID" value="NZ_JAQQWT010000011.1"/>
</dbReference>
<keyword evidence="1" id="KW-0238">DNA-binding</keyword>
<keyword evidence="4" id="KW-1185">Reference proteome</keyword>
<organism evidence="3 4">
    <name type="scientific">Halalkalibacter alkalisediminis</name>
    <dbReference type="NCBI Taxonomy" id="935616"/>
    <lineage>
        <taxon>Bacteria</taxon>
        <taxon>Bacillati</taxon>
        <taxon>Bacillota</taxon>
        <taxon>Bacilli</taxon>
        <taxon>Bacillales</taxon>
        <taxon>Bacillaceae</taxon>
        <taxon>Halalkalibacter</taxon>
    </lineage>
</organism>
<dbReference type="Gene3D" id="1.10.10.10">
    <property type="entry name" value="Winged helix-like DNA-binding domain superfamily/Winged helix DNA-binding domain"/>
    <property type="match status" value="1"/>
</dbReference>
<reference evidence="3 4" key="1">
    <citation type="submission" date="2024-09" db="EMBL/GenBank/DDBJ databases">
        <authorList>
            <person name="Sun Q."/>
            <person name="Mori K."/>
        </authorList>
    </citation>
    <scope>NUCLEOTIDE SEQUENCE [LARGE SCALE GENOMIC DNA]</scope>
    <source>
        <strain evidence="3 4">NCAIM B.02301</strain>
    </source>
</reference>
<dbReference type="Pfam" id="PF12840">
    <property type="entry name" value="HTH_20"/>
    <property type="match status" value="1"/>
</dbReference>
<dbReference type="CDD" id="cd00090">
    <property type="entry name" value="HTH_ARSR"/>
    <property type="match status" value="1"/>
</dbReference>
<feature type="domain" description="HTH arsR-type" evidence="2">
    <location>
        <begin position="4"/>
        <end position="78"/>
    </location>
</feature>
<dbReference type="SUPFAM" id="SSF46785">
    <property type="entry name" value="Winged helix' DNA-binding domain"/>
    <property type="match status" value="1"/>
</dbReference>
<comment type="caution">
    <text evidence="3">The sequence shown here is derived from an EMBL/GenBank/DDBJ whole genome shotgun (WGS) entry which is preliminary data.</text>
</comment>
<gene>
    <name evidence="3" type="ORF">ACFFH4_08010</name>
</gene>
<evidence type="ECO:0000259" key="2">
    <source>
        <dbReference type="SMART" id="SM00418"/>
    </source>
</evidence>
<dbReference type="InterPro" id="IPR011991">
    <property type="entry name" value="ArsR-like_HTH"/>
</dbReference>
<dbReference type="InterPro" id="IPR036390">
    <property type="entry name" value="WH_DNA-bd_sf"/>
</dbReference>
<dbReference type="SMART" id="SM00418">
    <property type="entry name" value="HTH_ARSR"/>
    <property type="match status" value="1"/>
</dbReference>
<evidence type="ECO:0000256" key="1">
    <source>
        <dbReference type="ARBA" id="ARBA00023125"/>
    </source>
</evidence>
<name>A0ABV6NEV2_9BACI</name>
<evidence type="ECO:0000313" key="4">
    <source>
        <dbReference type="Proteomes" id="UP001589833"/>
    </source>
</evidence>
<protein>
    <submittedName>
        <fullName evidence="3">Helix-turn-helix domain-containing protein</fullName>
    </submittedName>
</protein>
<dbReference type="EMBL" id="JBHLTR010000007">
    <property type="protein sequence ID" value="MFC0558994.1"/>
    <property type="molecule type" value="Genomic_DNA"/>
</dbReference>
<accession>A0ABV6NEV2</accession>
<evidence type="ECO:0000313" key="3">
    <source>
        <dbReference type="EMBL" id="MFC0558994.1"/>
    </source>
</evidence>
<sequence>MKTKKADLMLHPVRMRIIQALLSYEKMTVVQLLEKLEDIPQATMYRHLKQLNDANLIEVIETYRIRGTIEKTYAVKKENVHLSESDLEDTSVETSSVFYDVSGQSP</sequence>
<dbReference type="InterPro" id="IPR036388">
    <property type="entry name" value="WH-like_DNA-bd_sf"/>
</dbReference>
<proteinExistence type="predicted"/>